<accession>A0A9P6CZ57</accession>
<protein>
    <recommendedName>
        <fullName evidence="3">F-box domain-containing protein</fullName>
    </recommendedName>
</protein>
<dbReference type="Proteomes" id="UP000807469">
    <property type="component" value="Unassembled WGS sequence"/>
</dbReference>
<sequence>MAVSIDLPQETLEEIIDFLYDDRQALLTCSLASRKLVPVCRYHLFSEVSLESNRLCRFLELLDVPWSSFANMVSKIIVNGPRQISSPTRTKAAPIQPDYVPDDNSRLRERLSRVSAVRFINLCPGDIPASFWRLLEEMKAIKAIEAHRVAFRCPNNFFGYLSSLPLLEKLSITRPAMTLDSRWEQHLGDDYLTNRTPGNLVRVPLLDIRRLSDLPEHPSQGVKAGQAVLGWLLDQNPMPFVHSLRFNLDNNEEMTTMLRRYFNGNGSTVRKLWITLPANVNVLRGMPTVDFSLLKEVRCLHIEGLLMSHQSSTAMMESFFRGLFAQLFSSFIQTSIIDSSKPTPPPPIQRISVSLKLDAKGTYSFSGMPEYAVLQSVTWCKLPHIIEEALAPFPDKFEGLEVALTVKSTISDAQMELADMCVRNGVWKRFSEKTKFRVGFLPINGIDVDEDGI</sequence>
<keyword evidence="2" id="KW-1185">Reference proteome</keyword>
<dbReference type="OrthoDB" id="2977329at2759"/>
<name>A0A9P6CZ57_9AGAR</name>
<evidence type="ECO:0000313" key="1">
    <source>
        <dbReference type="EMBL" id="KAF9484837.1"/>
    </source>
</evidence>
<dbReference type="AlphaFoldDB" id="A0A9P6CZ57"/>
<evidence type="ECO:0008006" key="3">
    <source>
        <dbReference type="Google" id="ProtNLM"/>
    </source>
</evidence>
<comment type="caution">
    <text evidence="1">The sequence shown here is derived from an EMBL/GenBank/DDBJ whole genome shotgun (WGS) entry which is preliminary data.</text>
</comment>
<evidence type="ECO:0000313" key="2">
    <source>
        <dbReference type="Proteomes" id="UP000807469"/>
    </source>
</evidence>
<proteinExistence type="predicted"/>
<organism evidence="1 2">
    <name type="scientific">Pholiota conissans</name>
    <dbReference type="NCBI Taxonomy" id="109636"/>
    <lineage>
        <taxon>Eukaryota</taxon>
        <taxon>Fungi</taxon>
        <taxon>Dikarya</taxon>
        <taxon>Basidiomycota</taxon>
        <taxon>Agaricomycotina</taxon>
        <taxon>Agaricomycetes</taxon>
        <taxon>Agaricomycetidae</taxon>
        <taxon>Agaricales</taxon>
        <taxon>Agaricineae</taxon>
        <taxon>Strophariaceae</taxon>
        <taxon>Pholiota</taxon>
    </lineage>
</organism>
<reference evidence="1" key="1">
    <citation type="submission" date="2020-11" db="EMBL/GenBank/DDBJ databases">
        <authorList>
            <consortium name="DOE Joint Genome Institute"/>
            <person name="Ahrendt S."/>
            <person name="Riley R."/>
            <person name="Andreopoulos W."/>
            <person name="Labutti K."/>
            <person name="Pangilinan J."/>
            <person name="Ruiz-Duenas F.J."/>
            <person name="Barrasa J.M."/>
            <person name="Sanchez-Garcia M."/>
            <person name="Camarero S."/>
            <person name="Miyauchi S."/>
            <person name="Serrano A."/>
            <person name="Linde D."/>
            <person name="Babiker R."/>
            <person name="Drula E."/>
            <person name="Ayuso-Fernandez I."/>
            <person name="Pacheco R."/>
            <person name="Padilla G."/>
            <person name="Ferreira P."/>
            <person name="Barriuso J."/>
            <person name="Kellner H."/>
            <person name="Castanera R."/>
            <person name="Alfaro M."/>
            <person name="Ramirez L."/>
            <person name="Pisabarro A.G."/>
            <person name="Kuo A."/>
            <person name="Tritt A."/>
            <person name="Lipzen A."/>
            <person name="He G."/>
            <person name="Yan M."/>
            <person name="Ng V."/>
            <person name="Cullen D."/>
            <person name="Martin F."/>
            <person name="Rosso M.-N."/>
            <person name="Henrissat B."/>
            <person name="Hibbett D."/>
            <person name="Martinez A.T."/>
            <person name="Grigoriev I.V."/>
        </authorList>
    </citation>
    <scope>NUCLEOTIDE SEQUENCE</scope>
    <source>
        <strain evidence="1">CIRM-BRFM 674</strain>
    </source>
</reference>
<gene>
    <name evidence="1" type="ORF">BDN70DRAFT_57620</name>
</gene>
<dbReference type="EMBL" id="MU155140">
    <property type="protein sequence ID" value="KAF9484837.1"/>
    <property type="molecule type" value="Genomic_DNA"/>
</dbReference>